<keyword evidence="4 7" id="KW-1133">Transmembrane helix</keyword>
<dbReference type="eggNOG" id="KOG2533">
    <property type="taxonomic scope" value="Eukaryota"/>
</dbReference>
<feature type="transmembrane region" description="Helical" evidence="7">
    <location>
        <begin position="348"/>
        <end position="369"/>
    </location>
</feature>
<accession>M3B0R8</accession>
<feature type="region of interest" description="Disordered" evidence="6">
    <location>
        <begin position="20"/>
        <end position="40"/>
    </location>
</feature>
<dbReference type="HOGENOM" id="CLU_001265_0_1_1"/>
<evidence type="ECO:0000256" key="1">
    <source>
        <dbReference type="ARBA" id="ARBA00004141"/>
    </source>
</evidence>
<dbReference type="PANTHER" id="PTHR43791">
    <property type="entry name" value="PERMEASE-RELATED"/>
    <property type="match status" value="1"/>
</dbReference>
<feature type="transmembrane region" description="Helical" evidence="7">
    <location>
        <begin position="405"/>
        <end position="423"/>
    </location>
</feature>
<dbReference type="FunFam" id="1.20.1250.20:FF:000364">
    <property type="entry name" value="MFS general substrate transporter"/>
    <property type="match status" value="1"/>
</dbReference>
<dbReference type="InterPro" id="IPR036259">
    <property type="entry name" value="MFS_trans_sf"/>
</dbReference>
<dbReference type="RefSeq" id="XP_016761488.1">
    <property type="nucleotide sequence ID" value="XM_016909672.1"/>
</dbReference>
<evidence type="ECO:0000256" key="5">
    <source>
        <dbReference type="ARBA" id="ARBA00023136"/>
    </source>
</evidence>
<dbReference type="AlphaFoldDB" id="M3B0R8"/>
<evidence type="ECO:0000256" key="2">
    <source>
        <dbReference type="ARBA" id="ARBA00022448"/>
    </source>
</evidence>
<dbReference type="PANTHER" id="PTHR43791:SF54">
    <property type="entry name" value="MAJOR FACILITATOR SUPERFAMILY (MFS) PROFILE DOMAIN-CONTAINING PROTEIN-RELATED"/>
    <property type="match status" value="1"/>
</dbReference>
<dbReference type="Gene3D" id="1.20.1250.20">
    <property type="entry name" value="MFS general substrate transporter like domains"/>
    <property type="match status" value="2"/>
</dbReference>
<dbReference type="EMBL" id="KB456263">
    <property type="protein sequence ID" value="EMF13367.1"/>
    <property type="molecule type" value="Genomic_DNA"/>
</dbReference>
<feature type="compositionally biased region" description="Polar residues" evidence="6">
    <location>
        <begin position="27"/>
        <end position="36"/>
    </location>
</feature>
<feature type="transmembrane region" description="Helical" evidence="7">
    <location>
        <begin position="110"/>
        <end position="131"/>
    </location>
</feature>
<dbReference type="InterPro" id="IPR011701">
    <property type="entry name" value="MFS"/>
</dbReference>
<sequence length="533" mass="58826">MSLHHSRSIGKMEKEDVSAIDYKESSSPHPTETQDLPTPRAIKGLSDGQVRWLSEVSPKEADRIYHKVDKRLVPMLALLYLIAHLDRANIGNAKIEGLEKSLGMTGSDYNVALVIFFIPYILCEVPSNILLAKFKRPSVYIGILVICWGIIMTLSGVTKSFAGLLASRFFIGVFESGFFPGAMWLVSEWYPPRKTQTRMAMFYLASAASGAFSGLLAAGIAQMNGIGGYEGWRWIFILEGLFSVLVGISCFFLLPNSPASSKWLNADEIKFLQLSHIAFRGVKAVDTDSNGEKKPKKMINWPILKQVLTDWQLYLQSIVFWANTVPSYGLKFTMPTIIRNMGFKSTEAQLLTAPPYAFGAIASVTAALLADRLYWRMPFIVGSLTIVVVAFSVLFSFAAEIKTHVALCYTMVCLVCVGLYPIIPGNNSWTVNNLAGAEKRSAGIAFMIAVGNTGGIAGSFIYLERESPRYPTGFGSSLGFAAAGIVAALVLEALYWQHNKRYEHLTEEEAIAQYGEKELELMGNKSPLFKYSL</sequence>
<feature type="transmembrane region" description="Helical" evidence="7">
    <location>
        <begin position="475"/>
        <end position="496"/>
    </location>
</feature>
<feature type="transmembrane region" description="Helical" evidence="7">
    <location>
        <begin position="138"/>
        <end position="157"/>
    </location>
</feature>
<keyword evidence="5 7" id="KW-0472">Membrane</keyword>
<dbReference type="PROSITE" id="PS50850">
    <property type="entry name" value="MFS"/>
    <property type="match status" value="1"/>
</dbReference>
<keyword evidence="3 7" id="KW-0812">Transmembrane</keyword>
<protein>
    <submittedName>
        <fullName evidence="9">MFS general substrate transporter</fullName>
    </submittedName>
</protein>
<feature type="transmembrane region" description="Helical" evidence="7">
    <location>
        <begin position="443"/>
        <end position="463"/>
    </location>
</feature>
<proteinExistence type="predicted"/>
<evidence type="ECO:0000313" key="10">
    <source>
        <dbReference type="Proteomes" id="UP000016931"/>
    </source>
</evidence>
<dbReference type="GO" id="GO:0022857">
    <property type="term" value="F:transmembrane transporter activity"/>
    <property type="evidence" value="ECO:0007669"/>
    <property type="project" value="InterPro"/>
</dbReference>
<feature type="domain" description="Major facilitator superfamily (MFS) profile" evidence="8">
    <location>
        <begin position="72"/>
        <end position="500"/>
    </location>
</feature>
<reference evidence="9 10" key="1">
    <citation type="journal article" date="2012" name="PLoS Pathog.">
        <title>Diverse lifestyles and strategies of plant pathogenesis encoded in the genomes of eighteen Dothideomycetes fungi.</title>
        <authorList>
            <person name="Ohm R.A."/>
            <person name="Feau N."/>
            <person name="Henrissat B."/>
            <person name="Schoch C.L."/>
            <person name="Horwitz B.A."/>
            <person name="Barry K.W."/>
            <person name="Condon B.J."/>
            <person name="Copeland A.C."/>
            <person name="Dhillon B."/>
            <person name="Glaser F."/>
            <person name="Hesse C.N."/>
            <person name="Kosti I."/>
            <person name="LaButti K."/>
            <person name="Lindquist E.A."/>
            <person name="Lucas S."/>
            <person name="Salamov A.A."/>
            <person name="Bradshaw R.E."/>
            <person name="Ciuffetti L."/>
            <person name="Hamelin R.C."/>
            <person name="Kema G.H.J."/>
            <person name="Lawrence C."/>
            <person name="Scott J.A."/>
            <person name="Spatafora J.W."/>
            <person name="Turgeon B.G."/>
            <person name="de Wit P.J.G.M."/>
            <person name="Zhong S."/>
            <person name="Goodwin S.B."/>
            <person name="Grigoriev I.V."/>
        </authorList>
    </citation>
    <scope>NUCLEOTIDE SEQUENCE [LARGE SCALE GENOMIC DNA]</scope>
    <source>
        <strain evidence="9 10">SO2202</strain>
    </source>
</reference>
<dbReference type="Proteomes" id="UP000016931">
    <property type="component" value="Unassembled WGS sequence"/>
</dbReference>
<dbReference type="GO" id="GO:0016020">
    <property type="term" value="C:membrane"/>
    <property type="evidence" value="ECO:0007669"/>
    <property type="project" value="UniProtKB-SubCell"/>
</dbReference>
<feature type="transmembrane region" description="Helical" evidence="7">
    <location>
        <begin position="202"/>
        <end position="222"/>
    </location>
</feature>
<dbReference type="OMA" id="CYFAVHV"/>
<gene>
    <name evidence="9" type="ORF">SEPMUDRAFT_64234</name>
</gene>
<dbReference type="FunFam" id="1.20.1250.20:FF:000034">
    <property type="entry name" value="MFS general substrate transporter"/>
    <property type="match status" value="1"/>
</dbReference>
<evidence type="ECO:0000256" key="6">
    <source>
        <dbReference type="SAM" id="MobiDB-lite"/>
    </source>
</evidence>
<dbReference type="GeneID" id="27906809"/>
<feature type="transmembrane region" description="Helical" evidence="7">
    <location>
        <begin position="169"/>
        <end position="190"/>
    </location>
</feature>
<dbReference type="OrthoDB" id="2962993at2759"/>
<organism evidence="9 10">
    <name type="scientific">Sphaerulina musiva (strain SO2202)</name>
    <name type="common">Poplar stem canker fungus</name>
    <name type="synonym">Septoria musiva</name>
    <dbReference type="NCBI Taxonomy" id="692275"/>
    <lineage>
        <taxon>Eukaryota</taxon>
        <taxon>Fungi</taxon>
        <taxon>Dikarya</taxon>
        <taxon>Ascomycota</taxon>
        <taxon>Pezizomycotina</taxon>
        <taxon>Dothideomycetes</taxon>
        <taxon>Dothideomycetidae</taxon>
        <taxon>Mycosphaerellales</taxon>
        <taxon>Mycosphaerellaceae</taxon>
        <taxon>Sphaerulina</taxon>
    </lineage>
</organism>
<name>M3B0R8_SPHMS</name>
<evidence type="ECO:0000259" key="8">
    <source>
        <dbReference type="PROSITE" id="PS50850"/>
    </source>
</evidence>
<keyword evidence="2" id="KW-0813">Transport</keyword>
<dbReference type="InterPro" id="IPR020846">
    <property type="entry name" value="MFS_dom"/>
</dbReference>
<dbReference type="Pfam" id="PF07690">
    <property type="entry name" value="MFS_1"/>
    <property type="match status" value="1"/>
</dbReference>
<dbReference type="SUPFAM" id="SSF103473">
    <property type="entry name" value="MFS general substrate transporter"/>
    <property type="match status" value="1"/>
</dbReference>
<evidence type="ECO:0000256" key="3">
    <source>
        <dbReference type="ARBA" id="ARBA00022692"/>
    </source>
</evidence>
<feature type="transmembrane region" description="Helical" evidence="7">
    <location>
        <begin position="375"/>
        <end position="398"/>
    </location>
</feature>
<evidence type="ECO:0000256" key="4">
    <source>
        <dbReference type="ARBA" id="ARBA00022989"/>
    </source>
</evidence>
<keyword evidence="10" id="KW-1185">Reference proteome</keyword>
<evidence type="ECO:0000313" key="9">
    <source>
        <dbReference type="EMBL" id="EMF13367.1"/>
    </source>
</evidence>
<feature type="transmembrane region" description="Helical" evidence="7">
    <location>
        <begin position="234"/>
        <end position="254"/>
    </location>
</feature>
<comment type="subcellular location">
    <subcellularLocation>
        <location evidence="1">Membrane</location>
        <topology evidence="1">Multi-pass membrane protein</topology>
    </subcellularLocation>
</comment>
<evidence type="ECO:0000256" key="7">
    <source>
        <dbReference type="SAM" id="Phobius"/>
    </source>
</evidence>